<feature type="signal peptide" evidence="1">
    <location>
        <begin position="1"/>
        <end position="30"/>
    </location>
</feature>
<dbReference type="InterPro" id="IPR019613">
    <property type="entry name" value="DUF4198"/>
</dbReference>
<accession>A0A3P1SUS5</accession>
<dbReference type="OrthoDB" id="9780723at2"/>
<proteinExistence type="predicted"/>
<comment type="caution">
    <text evidence="2">The sequence shown here is derived from an EMBL/GenBank/DDBJ whole genome shotgun (WGS) entry which is preliminary data.</text>
</comment>
<sequence>MFQTELYHVFKSFTLPLVAAGAILSSTAQAHFQMLYTPDLLRERGGQITLKMPFTHPAASGHVMTAETPQSFYKIRKGKKTDLTDAIKPISWTSAENTGPAYEADVKLRGLGDHVFVMEPAPYYEESEDKYIQQITKTIVNVGSLPTDWNEELGLKTEIVPLSKPYAIYEGGTFVAVVKSEGKPVPFAEIEVEYLNYEPDLDNNSFAKDPKITPPADAFITMTIIADANGTFTFGLPKAGQWGFAALEVGPEKEYKGKNLSQDAVIWVQAHPIK</sequence>
<evidence type="ECO:0000313" key="2">
    <source>
        <dbReference type="EMBL" id="RRD00715.1"/>
    </source>
</evidence>
<feature type="chain" id="PRO_5018206849" evidence="1">
    <location>
        <begin position="31"/>
        <end position="274"/>
    </location>
</feature>
<reference evidence="2 3" key="1">
    <citation type="submission" date="2018-11" db="EMBL/GenBank/DDBJ databases">
        <title>The draft genome sequence of Amphritea balenae JAMM 1525T.</title>
        <authorList>
            <person name="Fang Z."/>
            <person name="Zhang Y."/>
            <person name="Han X."/>
        </authorList>
    </citation>
    <scope>NUCLEOTIDE SEQUENCE [LARGE SCALE GENOMIC DNA]</scope>
    <source>
        <strain evidence="2 3">JAMM 1525</strain>
    </source>
</reference>
<dbReference type="Pfam" id="PF10670">
    <property type="entry name" value="DUF4198"/>
    <property type="match status" value="1"/>
</dbReference>
<name>A0A3P1SUS5_9GAMM</name>
<evidence type="ECO:0000256" key="1">
    <source>
        <dbReference type="SAM" id="SignalP"/>
    </source>
</evidence>
<gene>
    <name evidence="2" type="ORF">EHS89_06430</name>
</gene>
<dbReference type="AlphaFoldDB" id="A0A3P1SUS5"/>
<protein>
    <submittedName>
        <fullName evidence="2">DUF4198 domain-containing protein</fullName>
    </submittedName>
</protein>
<evidence type="ECO:0000313" key="3">
    <source>
        <dbReference type="Proteomes" id="UP000267535"/>
    </source>
</evidence>
<dbReference type="EMBL" id="RQXV01000002">
    <property type="protein sequence ID" value="RRD00715.1"/>
    <property type="molecule type" value="Genomic_DNA"/>
</dbReference>
<dbReference type="Proteomes" id="UP000267535">
    <property type="component" value="Unassembled WGS sequence"/>
</dbReference>
<keyword evidence="1" id="KW-0732">Signal</keyword>
<organism evidence="2 3">
    <name type="scientific">Amphritea balenae</name>
    <dbReference type="NCBI Taxonomy" id="452629"/>
    <lineage>
        <taxon>Bacteria</taxon>
        <taxon>Pseudomonadati</taxon>
        <taxon>Pseudomonadota</taxon>
        <taxon>Gammaproteobacteria</taxon>
        <taxon>Oceanospirillales</taxon>
        <taxon>Oceanospirillaceae</taxon>
        <taxon>Amphritea</taxon>
    </lineage>
</organism>
<keyword evidence="3" id="KW-1185">Reference proteome</keyword>